<organism evidence="5 6">
    <name type="scientific">Candidatus Kaiserbacteria bacterium RIFCSPHIGHO2_02_FULL_55_25</name>
    <dbReference type="NCBI Taxonomy" id="1798498"/>
    <lineage>
        <taxon>Bacteria</taxon>
        <taxon>Candidatus Kaiseribacteriota</taxon>
    </lineage>
</organism>
<dbReference type="AlphaFoldDB" id="A0A1F6EAL7"/>
<dbReference type="InterPro" id="IPR027417">
    <property type="entry name" value="P-loop_NTPase"/>
</dbReference>
<dbReference type="SMART" id="SM00072">
    <property type="entry name" value="GuKc"/>
    <property type="match status" value="1"/>
</dbReference>
<evidence type="ECO:0000256" key="3">
    <source>
        <dbReference type="ARBA" id="ARBA00022777"/>
    </source>
</evidence>
<dbReference type="Gene3D" id="3.30.63.10">
    <property type="entry name" value="Guanylate Kinase phosphate binding domain"/>
    <property type="match status" value="1"/>
</dbReference>
<dbReference type="CDD" id="cd00071">
    <property type="entry name" value="GMPK"/>
    <property type="match status" value="1"/>
</dbReference>
<dbReference type="EMBL" id="MFLL01000002">
    <property type="protein sequence ID" value="OGG70620.1"/>
    <property type="molecule type" value="Genomic_DNA"/>
</dbReference>
<dbReference type="PANTHER" id="PTHR23117:SF13">
    <property type="entry name" value="GUANYLATE KINASE"/>
    <property type="match status" value="1"/>
</dbReference>
<dbReference type="Pfam" id="PF00625">
    <property type="entry name" value="Guanylate_kin"/>
    <property type="match status" value="1"/>
</dbReference>
<accession>A0A1F6EAL7</accession>
<dbReference type="InterPro" id="IPR008144">
    <property type="entry name" value="Guanylate_kin-like_dom"/>
</dbReference>
<dbReference type="GO" id="GO:0004385">
    <property type="term" value="F:GMP kinase activity"/>
    <property type="evidence" value="ECO:0007669"/>
    <property type="project" value="TreeGrafter"/>
</dbReference>
<keyword evidence="2" id="KW-0808">Transferase</keyword>
<gene>
    <name evidence="5" type="ORF">A3C20_01235</name>
</gene>
<dbReference type="Proteomes" id="UP000176914">
    <property type="component" value="Unassembled WGS sequence"/>
</dbReference>
<dbReference type="Gene3D" id="3.40.50.300">
    <property type="entry name" value="P-loop containing nucleotide triphosphate hydrolases"/>
    <property type="match status" value="1"/>
</dbReference>
<dbReference type="PROSITE" id="PS50052">
    <property type="entry name" value="GUANYLATE_KINASE_2"/>
    <property type="match status" value="1"/>
</dbReference>
<comment type="caution">
    <text evidence="5">The sequence shown here is derived from an EMBL/GenBank/DDBJ whole genome shotgun (WGS) entry which is preliminary data.</text>
</comment>
<feature type="domain" description="Guanylate kinase-like" evidence="4">
    <location>
        <begin position="5"/>
        <end position="188"/>
    </location>
</feature>
<name>A0A1F6EAL7_9BACT</name>
<proteinExistence type="inferred from homology"/>
<comment type="similarity">
    <text evidence="1">Belongs to the guanylate kinase family.</text>
</comment>
<protein>
    <recommendedName>
        <fullName evidence="4">Guanylate kinase-like domain-containing protein</fullName>
    </recommendedName>
</protein>
<evidence type="ECO:0000313" key="6">
    <source>
        <dbReference type="Proteomes" id="UP000176914"/>
    </source>
</evidence>
<sequence length="194" mass="22458">MSSKKQVVVIAGPSGSGKNAIIGEILKRYPNCERLVTATTRKMRPGEVDGIDYHFFSMERFDAEMSNGNIPEHRFVPSLETYYGIYIPDLERRLEEGHIVFAQVDIEGAQLLKKRYRATSIFIMPESIEQFRGRLRARNPEWSQKEFDARMKITEDELRTHAPQYDYRVINADGSLHETVSRVIEILRKEGYSL</sequence>
<dbReference type="GO" id="GO:0005829">
    <property type="term" value="C:cytosol"/>
    <property type="evidence" value="ECO:0007669"/>
    <property type="project" value="TreeGrafter"/>
</dbReference>
<reference evidence="5 6" key="1">
    <citation type="journal article" date="2016" name="Nat. Commun.">
        <title>Thousands of microbial genomes shed light on interconnected biogeochemical processes in an aquifer system.</title>
        <authorList>
            <person name="Anantharaman K."/>
            <person name="Brown C.T."/>
            <person name="Hug L.A."/>
            <person name="Sharon I."/>
            <person name="Castelle C.J."/>
            <person name="Probst A.J."/>
            <person name="Thomas B.C."/>
            <person name="Singh A."/>
            <person name="Wilkins M.J."/>
            <person name="Karaoz U."/>
            <person name="Brodie E.L."/>
            <person name="Williams K.H."/>
            <person name="Hubbard S.S."/>
            <person name="Banfield J.F."/>
        </authorList>
    </citation>
    <scope>NUCLEOTIDE SEQUENCE [LARGE SCALE GENOMIC DNA]</scope>
</reference>
<keyword evidence="3" id="KW-0418">Kinase</keyword>
<dbReference type="InterPro" id="IPR008145">
    <property type="entry name" value="GK/Ca_channel_bsu"/>
</dbReference>
<evidence type="ECO:0000256" key="2">
    <source>
        <dbReference type="ARBA" id="ARBA00022679"/>
    </source>
</evidence>
<evidence type="ECO:0000259" key="4">
    <source>
        <dbReference type="PROSITE" id="PS50052"/>
    </source>
</evidence>
<evidence type="ECO:0000313" key="5">
    <source>
        <dbReference type="EMBL" id="OGG70620.1"/>
    </source>
</evidence>
<dbReference type="SUPFAM" id="SSF52540">
    <property type="entry name" value="P-loop containing nucleoside triphosphate hydrolases"/>
    <property type="match status" value="1"/>
</dbReference>
<evidence type="ECO:0000256" key="1">
    <source>
        <dbReference type="ARBA" id="ARBA00005790"/>
    </source>
</evidence>
<dbReference type="PANTHER" id="PTHR23117">
    <property type="entry name" value="GUANYLATE KINASE-RELATED"/>
    <property type="match status" value="1"/>
</dbReference>